<proteinExistence type="inferred from homology"/>
<evidence type="ECO:0000256" key="8">
    <source>
        <dbReference type="ARBA" id="ARBA00022801"/>
    </source>
</evidence>
<evidence type="ECO:0000256" key="6">
    <source>
        <dbReference type="ARBA" id="ARBA00022679"/>
    </source>
</evidence>
<feature type="compositionally biased region" description="Low complexity" evidence="19">
    <location>
        <begin position="353"/>
        <end position="381"/>
    </location>
</feature>
<evidence type="ECO:0000256" key="3">
    <source>
        <dbReference type="ARBA" id="ARBA00004589"/>
    </source>
</evidence>
<dbReference type="GO" id="GO:0031505">
    <property type="term" value="P:fungal-type cell wall organization"/>
    <property type="evidence" value="ECO:0007669"/>
    <property type="project" value="TreeGrafter"/>
</dbReference>
<keyword evidence="14" id="KW-0961">Cell wall biogenesis/degradation</keyword>
<evidence type="ECO:0000256" key="7">
    <source>
        <dbReference type="ARBA" id="ARBA00022729"/>
    </source>
</evidence>
<dbReference type="SUPFAM" id="SSF49899">
    <property type="entry name" value="Concanavalin A-like lectins/glucanases"/>
    <property type="match status" value="1"/>
</dbReference>
<dbReference type="PIRSF" id="PIRSF037299">
    <property type="entry name" value="Glycosidase_CRH1_prd"/>
    <property type="match status" value="1"/>
</dbReference>
<dbReference type="GO" id="GO:0016757">
    <property type="term" value="F:glycosyltransferase activity"/>
    <property type="evidence" value="ECO:0007669"/>
    <property type="project" value="UniProtKB-KW"/>
</dbReference>
<evidence type="ECO:0000256" key="14">
    <source>
        <dbReference type="ARBA" id="ARBA00023316"/>
    </source>
</evidence>
<evidence type="ECO:0000256" key="17">
    <source>
        <dbReference type="PIRSR" id="PIRSR037299-1"/>
    </source>
</evidence>
<feature type="domain" description="GH16" evidence="21">
    <location>
        <begin position="21"/>
        <end position="257"/>
    </location>
</feature>
<dbReference type="Proteomes" id="UP000737391">
    <property type="component" value="Unassembled WGS sequence"/>
</dbReference>
<keyword evidence="7 20" id="KW-0732">Signal</keyword>
<evidence type="ECO:0000256" key="12">
    <source>
        <dbReference type="ARBA" id="ARBA00023288"/>
    </source>
</evidence>
<dbReference type="InterPro" id="IPR013320">
    <property type="entry name" value="ConA-like_dom_sf"/>
</dbReference>
<evidence type="ECO:0000313" key="22">
    <source>
        <dbReference type="EMBL" id="KAF4497481.1"/>
    </source>
</evidence>
<keyword evidence="5" id="KW-0328">Glycosyltransferase</keyword>
<dbReference type="CDD" id="cd02183">
    <property type="entry name" value="GH16_fungal_CRH1_transglycosylase"/>
    <property type="match status" value="1"/>
</dbReference>
<evidence type="ECO:0000256" key="18">
    <source>
        <dbReference type="PIRSR" id="PIRSR037299-2"/>
    </source>
</evidence>
<evidence type="ECO:0000256" key="1">
    <source>
        <dbReference type="ARBA" id="ARBA00000822"/>
    </source>
</evidence>
<evidence type="ECO:0000256" key="4">
    <source>
        <dbReference type="ARBA" id="ARBA00022622"/>
    </source>
</evidence>
<feature type="active site" description="Proton donor" evidence="17">
    <location>
        <position position="126"/>
    </location>
</feature>
<dbReference type="InterPro" id="IPR050546">
    <property type="entry name" value="Glycosyl_Hydrlase_16"/>
</dbReference>
<evidence type="ECO:0000256" key="10">
    <source>
        <dbReference type="ARBA" id="ARBA00023157"/>
    </source>
</evidence>
<dbReference type="InterPro" id="IPR017168">
    <property type="entry name" value="CHR-like"/>
</dbReference>
<evidence type="ECO:0000256" key="20">
    <source>
        <dbReference type="SAM" id="SignalP"/>
    </source>
</evidence>
<dbReference type="PANTHER" id="PTHR10963">
    <property type="entry name" value="GLYCOSYL HYDROLASE-RELATED"/>
    <property type="match status" value="1"/>
</dbReference>
<keyword evidence="11" id="KW-0325">Glycoprotein</keyword>
<protein>
    <recommendedName>
        <fullName evidence="16">Crh-like protein</fullName>
        <ecNumber evidence="16">3.2.-.-</ecNumber>
    </recommendedName>
</protein>
<dbReference type="PROSITE" id="PS51762">
    <property type="entry name" value="GH16_2"/>
    <property type="match status" value="1"/>
</dbReference>
<feature type="compositionally biased region" description="Low complexity" evidence="19">
    <location>
        <begin position="290"/>
        <end position="305"/>
    </location>
</feature>
<evidence type="ECO:0000313" key="23">
    <source>
        <dbReference type="Proteomes" id="UP000737391"/>
    </source>
</evidence>
<feature type="compositionally biased region" description="Polar residues" evidence="19">
    <location>
        <begin position="333"/>
        <end position="347"/>
    </location>
</feature>
<feature type="region of interest" description="Disordered" evidence="19">
    <location>
        <begin position="278"/>
        <end position="389"/>
    </location>
</feature>
<evidence type="ECO:0000256" key="15">
    <source>
        <dbReference type="ARBA" id="ARBA00038074"/>
    </source>
</evidence>
<evidence type="ECO:0000256" key="2">
    <source>
        <dbReference type="ARBA" id="ARBA00004196"/>
    </source>
</evidence>
<dbReference type="PANTHER" id="PTHR10963:SF68">
    <property type="entry name" value="GLYCOSIDASE CRH1-RELATED"/>
    <property type="match status" value="1"/>
</dbReference>
<evidence type="ECO:0000256" key="13">
    <source>
        <dbReference type="ARBA" id="ARBA00023295"/>
    </source>
</evidence>
<reference evidence="22" key="1">
    <citation type="submission" date="2020-01" db="EMBL/GenBank/DDBJ databases">
        <title>Identification and distribution of gene clusters putatively required for synthesis of sphingolipid metabolism inhibitors in phylogenetically diverse species of the filamentous fungus Fusarium.</title>
        <authorList>
            <person name="Kim H.-S."/>
            <person name="Busman M."/>
            <person name="Brown D.W."/>
            <person name="Divon H."/>
            <person name="Uhlig S."/>
            <person name="Proctor R.H."/>
        </authorList>
    </citation>
    <scope>NUCLEOTIDE SEQUENCE</scope>
    <source>
        <strain evidence="22">NRRL 31653</strain>
    </source>
</reference>
<feature type="disulfide bond" evidence="18">
    <location>
        <begin position="27"/>
        <end position="34"/>
    </location>
</feature>
<dbReference type="PROSITE" id="PS51257">
    <property type="entry name" value="PROKAR_LIPOPROTEIN"/>
    <property type="match status" value="1"/>
</dbReference>
<dbReference type="EC" id="3.2.-.-" evidence="16"/>
<comment type="catalytic activity">
    <reaction evidence="1">
        <text>Random endo-hydrolysis of N-acetyl-beta-D-glucosaminide (1-&gt;4)-beta-linkages in chitin and chitodextrins.</text>
        <dbReference type="EC" id="3.2.1.14"/>
    </reaction>
</comment>
<dbReference type="EMBL" id="LUFC02000427">
    <property type="protein sequence ID" value="KAF4497481.1"/>
    <property type="molecule type" value="Genomic_DNA"/>
</dbReference>
<name>A0A9P5E6G1_9HYPO</name>
<feature type="active site" description="Nucleophile" evidence="17">
    <location>
        <position position="122"/>
    </location>
</feature>
<feature type="signal peptide" evidence="20">
    <location>
        <begin position="1"/>
        <end position="21"/>
    </location>
</feature>
<evidence type="ECO:0000259" key="21">
    <source>
        <dbReference type="PROSITE" id="PS51762"/>
    </source>
</evidence>
<dbReference type="InterPro" id="IPR000757">
    <property type="entry name" value="Beta-glucanase-like"/>
</dbReference>
<organism evidence="22 23">
    <name type="scientific">Fusarium agapanthi</name>
    <dbReference type="NCBI Taxonomy" id="1803897"/>
    <lineage>
        <taxon>Eukaryota</taxon>
        <taxon>Fungi</taxon>
        <taxon>Dikarya</taxon>
        <taxon>Ascomycota</taxon>
        <taxon>Pezizomycotina</taxon>
        <taxon>Sordariomycetes</taxon>
        <taxon>Hypocreomycetidae</taxon>
        <taxon>Hypocreales</taxon>
        <taxon>Nectriaceae</taxon>
        <taxon>Fusarium</taxon>
        <taxon>Fusarium fujikuroi species complex</taxon>
    </lineage>
</organism>
<evidence type="ECO:0000256" key="19">
    <source>
        <dbReference type="SAM" id="MobiDB-lite"/>
    </source>
</evidence>
<keyword evidence="6" id="KW-0808">Transferase</keyword>
<keyword evidence="8 16" id="KW-0378">Hydrolase</keyword>
<gene>
    <name evidence="22" type="ORF">FAGAP_6381</name>
</gene>
<evidence type="ECO:0000256" key="16">
    <source>
        <dbReference type="PIRNR" id="PIRNR037299"/>
    </source>
</evidence>
<dbReference type="GO" id="GO:0005975">
    <property type="term" value="P:carbohydrate metabolic process"/>
    <property type="evidence" value="ECO:0007669"/>
    <property type="project" value="InterPro"/>
</dbReference>
<accession>A0A9P5E6G1</accession>
<comment type="subcellular location">
    <subcellularLocation>
        <location evidence="2">Cell envelope</location>
    </subcellularLocation>
    <subcellularLocation>
        <location evidence="3">Membrane</location>
        <topology evidence="3">Lipid-anchor</topology>
        <topology evidence="3">GPI-anchor</topology>
    </subcellularLocation>
</comment>
<keyword evidence="12" id="KW-0449">Lipoprotein</keyword>
<evidence type="ECO:0000256" key="11">
    <source>
        <dbReference type="ARBA" id="ARBA00023180"/>
    </source>
</evidence>
<comment type="similarity">
    <text evidence="15">Belongs to the glycosyl hydrolase 16 family. CRH1 subfamily.</text>
</comment>
<comment type="caution">
    <text evidence="22">The sequence shown here is derived from an EMBL/GenBank/DDBJ whole genome shotgun (WGS) entry which is preliminary data.</text>
</comment>
<dbReference type="GO" id="GO:0008843">
    <property type="term" value="F:endochitinase activity"/>
    <property type="evidence" value="ECO:0007669"/>
    <property type="project" value="UniProtKB-EC"/>
</dbReference>
<evidence type="ECO:0000256" key="5">
    <source>
        <dbReference type="ARBA" id="ARBA00022676"/>
    </source>
</evidence>
<dbReference type="AlphaFoldDB" id="A0A9P5E6G1"/>
<keyword evidence="23" id="KW-1185">Reference proteome</keyword>
<dbReference type="Pfam" id="PF00722">
    <property type="entry name" value="Glyco_hydro_16"/>
    <property type="match status" value="1"/>
</dbReference>
<keyword evidence="4" id="KW-0336">GPI-anchor</keyword>
<feature type="chain" id="PRO_5040480436" description="Crh-like protein" evidence="20">
    <location>
        <begin position="22"/>
        <end position="410"/>
    </location>
</feature>
<keyword evidence="9 16" id="KW-0472">Membrane</keyword>
<keyword evidence="10 18" id="KW-1015">Disulfide bond</keyword>
<dbReference type="OrthoDB" id="4781at2759"/>
<feature type="compositionally biased region" description="Low complexity" evidence="19">
    <location>
        <begin position="313"/>
        <end position="323"/>
    </location>
</feature>
<dbReference type="GO" id="GO:0098552">
    <property type="term" value="C:side of membrane"/>
    <property type="evidence" value="ECO:0007669"/>
    <property type="project" value="UniProtKB-KW"/>
</dbReference>
<keyword evidence="13" id="KW-0326">Glycosidase</keyword>
<dbReference type="Gene3D" id="2.60.120.200">
    <property type="match status" value="1"/>
</dbReference>
<evidence type="ECO:0000256" key="9">
    <source>
        <dbReference type="ARBA" id="ARBA00023136"/>
    </source>
</evidence>
<sequence>MFSKAFTTAAMALACAGMVSAQTFTDCNPLKKTCPADPAFGDNEVDCDMAKGACDDAFHGMIGTDLKYSDRGALFRINKESDAPTIRSDNYLFFGRVDVVVQAAKGQGIVTSAVLQSDDLDEVDWEWVGGDDAQVQSNYFSKGDTSTYDRAQFHAVAAPLTTTHKYSIEWTSTKIDWLIDDAVVRTLNAADAQGANGFPQTPMQVKLGTWVAGGKNSNEGTREWAGGYTDFDDAPFDAYYRSVTIIDYAGKDAPGQNKGAKQYVYTDKTGDWTSIKVEKTSSDNDDDKTSTSTTVSKVSKTTKTAEPTKTKTAEATTSAVETTSAHESKTKTSEVATTFATATSTKVEATATATEGSGSESDAGAGAAAATGSGASPSEPATTPVPVNSGSRMAGSVVAAAGLMVAQILI</sequence>
<dbReference type="GO" id="GO:0009277">
    <property type="term" value="C:fungal-type cell wall"/>
    <property type="evidence" value="ECO:0007669"/>
    <property type="project" value="TreeGrafter"/>
</dbReference>